<evidence type="ECO:0000256" key="1">
    <source>
        <dbReference type="SAM" id="MobiDB-lite"/>
    </source>
</evidence>
<organism evidence="3 4">
    <name type="scientific">Streptomyces olivaceiscleroticus</name>
    <dbReference type="NCBI Taxonomy" id="68245"/>
    <lineage>
        <taxon>Bacteria</taxon>
        <taxon>Bacillati</taxon>
        <taxon>Actinomycetota</taxon>
        <taxon>Actinomycetes</taxon>
        <taxon>Kitasatosporales</taxon>
        <taxon>Streptomycetaceae</taxon>
        <taxon>Streptomyces</taxon>
    </lineage>
</organism>
<accession>A0ABN1BBE6</accession>
<dbReference type="InterPro" id="IPR008391">
    <property type="entry name" value="AXE1_dom"/>
</dbReference>
<evidence type="ECO:0000313" key="4">
    <source>
        <dbReference type="Proteomes" id="UP001500909"/>
    </source>
</evidence>
<reference evidence="3 4" key="1">
    <citation type="journal article" date="2019" name="Int. J. Syst. Evol. Microbiol.">
        <title>The Global Catalogue of Microorganisms (GCM) 10K type strain sequencing project: providing services to taxonomists for standard genome sequencing and annotation.</title>
        <authorList>
            <consortium name="The Broad Institute Genomics Platform"/>
            <consortium name="The Broad Institute Genome Sequencing Center for Infectious Disease"/>
            <person name="Wu L."/>
            <person name="Ma J."/>
        </authorList>
    </citation>
    <scope>NUCLEOTIDE SEQUENCE [LARGE SCALE GENOMIC DNA]</scope>
    <source>
        <strain evidence="3 4">JCM 4805</strain>
    </source>
</reference>
<dbReference type="Gene3D" id="3.40.50.1820">
    <property type="entry name" value="alpha/beta hydrolase"/>
    <property type="match status" value="1"/>
</dbReference>
<dbReference type="PANTHER" id="PTHR40111:SF1">
    <property type="entry name" value="CEPHALOSPORIN-C DEACETYLASE"/>
    <property type="match status" value="1"/>
</dbReference>
<dbReference type="Pfam" id="PF05448">
    <property type="entry name" value="AXE1"/>
    <property type="match status" value="1"/>
</dbReference>
<dbReference type="InterPro" id="IPR039069">
    <property type="entry name" value="CE7"/>
</dbReference>
<dbReference type="Proteomes" id="UP001500909">
    <property type="component" value="Unassembled WGS sequence"/>
</dbReference>
<feature type="region of interest" description="Disordered" evidence="1">
    <location>
        <begin position="115"/>
        <end position="141"/>
    </location>
</feature>
<dbReference type="SUPFAM" id="SSF53474">
    <property type="entry name" value="alpha/beta-Hydrolases"/>
    <property type="match status" value="1"/>
</dbReference>
<dbReference type="EMBL" id="BAAABY010000054">
    <property type="protein sequence ID" value="GAA0493942.1"/>
    <property type="molecule type" value="Genomic_DNA"/>
</dbReference>
<evidence type="ECO:0000313" key="3">
    <source>
        <dbReference type="EMBL" id="GAA0493942.1"/>
    </source>
</evidence>
<sequence>MFRDMPLEDLRTYRPDRPEPAGFDAFWQRTLKEARTFPLDARFTAVDVGLDLFDTYDLEFSGFGGHRVRGWFLVPRGAGRPLPCVVRYLGYGGGRSLPHDWLLWPAAGYATLVMDPRGQTGPNRSGDTPDPVGSDNPSVGGMMTRGVLDPDAYYFRRLYTDAVRAVEAAREHAAVDPDRIVVEGNSQGGAQALAVAGLVPGLAAALVRVPFMAHIRRAVEVAETGPYTELAAYFAGERLHVDTALDTLDHFDVLNFAARAEAPALFGTGLADTVTPASTGFAAYHHYAGPKDLRVWRFNGHEGGGTHHQADEIMYVRELFA</sequence>
<dbReference type="RefSeq" id="WP_052866691.1">
    <property type="nucleotide sequence ID" value="NZ_BAAABY010000054.1"/>
</dbReference>
<proteinExistence type="predicted"/>
<dbReference type="InterPro" id="IPR029058">
    <property type="entry name" value="AB_hydrolase_fold"/>
</dbReference>
<name>A0ABN1BBE6_9ACTN</name>
<gene>
    <name evidence="3" type="primary">axeA</name>
    <name evidence="3" type="ORF">GCM10010361_69030</name>
</gene>
<keyword evidence="4" id="KW-1185">Reference proteome</keyword>
<comment type="caution">
    <text evidence="3">The sequence shown here is derived from an EMBL/GenBank/DDBJ whole genome shotgun (WGS) entry which is preliminary data.</text>
</comment>
<feature type="domain" description="Acetyl xylan esterase" evidence="2">
    <location>
        <begin position="3"/>
        <end position="316"/>
    </location>
</feature>
<dbReference type="PANTHER" id="PTHR40111">
    <property type="entry name" value="CEPHALOSPORIN-C DEACETYLASE"/>
    <property type="match status" value="1"/>
</dbReference>
<evidence type="ECO:0000259" key="2">
    <source>
        <dbReference type="Pfam" id="PF05448"/>
    </source>
</evidence>
<protein>
    <submittedName>
        <fullName evidence="3">Cephalosporin-C deacetylase</fullName>
    </submittedName>
</protein>